<gene>
    <name evidence="11 12 13 14" type="primary">LOC114336321</name>
</gene>
<evidence type="ECO:0000256" key="5">
    <source>
        <dbReference type="ARBA" id="ARBA00022989"/>
    </source>
</evidence>
<protein>
    <submittedName>
        <fullName evidence="11 12">Uncharacterized protein LOC114336321</fullName>
    </submittedName>
</protein>
<evidence type="ECO:0000256" key="6">
    <source>
        <dbReference type="ARBA" id="ARBA00023136"/>
    </source>
</evidence>
<dbReference type="InterPro" id="IPR031424">
    <property type="entry name" value="QVR-like"/>
</dbReference>
<dbReference type="Pfam" id="PF17064">
    <property type="entry name" value="QVR"/>
    <property type="match status" value="1"/>
</dbReference>
<dbReference type="RefSeq" id="XP_028142484.1">
    <property type="nucleotide sequence ID" value="XM_028286683.1"/>
</dbReference>
<dbReference type="OrthoDB" id="6420171at2759"/>
<keyword evidence="4 10" id="KW-0732">Signal</keyword>
<evidence type="ECO:0000256" key="7">
    <source>
        <dbReference type="ARBA" id="ARBA00023180"/>
    </source>
</evidence>
<evidence type="ECO:0000256" key="1">
    <source>
        <dbReference type="ARBA" id="ARBA00004589"/>
    </source>
</evidence>
<keyword evidence="5 9" id="KW-1133">Transmembrane helix</keyword>
<feature type="chain" id="PRO_5044650979" evidence="10">
    <location>
        <begin position="24"/>
        <end position="148"/>
    </location>
</feature>
<feature type="transmembrane region" description="Helical" evidence="9">
    <location>
        <begin position="128"/>
        <end position="147"/>
    </location>
</feature>
<evidence type="ECO:0000256" key="4">
    <source>
        <dbReference type="ARBA" id="ARBA00022729"/>
    </source>
</evidence>
<evidence type="ECO:0000256" key="2">
    <source>
        <dbReference type="ARBA" id="ARBA00022622"/>
    </source>
</evidence>
<keyword evidence="7" id="KW-0325">Glycoprotein</keyword>
<sequence>MEKAIIFTSVSLILFSLFSLGSSVLNCYQCNSGTNPECADLKVNDTNSTFYLPCDEDYHGNKPFCRIYVTNIQHVKDPKDAIRIYRSCGWENSKGLTKDLCRHDDSDFVKKELCMCFKDGCNSGRQIHSSYILTVLLIVFVYFRNYFI</sequence>
<feature type="signal peptide" evidence="10">
    <location>
        <begin position="1"/>
        <end position="23"/>
    </location>
</feature>
<comment type="subcellular location">
    <subcellularLocation>
        <location evidence="1">Membrane</location>
        <topology evidence="1">Lipid-anchor</topology>
        <topology evidence="1">GPI-anchor</topology>
    </subcellularLocation>
</comment>
<evidence type="ECO:0000313" key="14">
    <source>
        <dbReference type="RefSeq" id="XP_028142491.1"/>
    </source>
</evidence>
<dbReference type="RefSeq" id="XP_028142476.1">
    <property type="nucleotide sequence ID" value="XM_028286675.1"/>
</dbReference>
<evidence type="ECO:0000256" key="8">
    <source>
        <dbReference type="ARBA" id="ARBA00023288"/>
    </source>
</evidence>
<evidence type="ECO:0000256" key="3">
    <source>
        <dbReference type="ARBA" id="ARBA00022692"/>
    </source>
</evidence>
<organism evidence="14">
    <name type="scientific">Diabrotica virgifera virgifera</name>
    <name type="common">western corn rootworm</name>
    <dbReference type="NCBI Taxonomy" id="50390"/>
    <lineage>
        <taxon>Eukaryota</taxon>
        <taxon>Metazoa</taxon>
        <taxon>Ecdysozoa</taxon>
        <taxon>Arthropoda</taxon>
        <taxon>Hexapoda</taxon>
        <taxon>Insecta</taxon>
        <taxon>Pterygota</taxon>
        <taxon>Neoptera</taxon>
        <taxon>Endopterygota</taxon>
        <taxon>Coleoptera</taxon>
        <taxon>Polyphaga</taxon>
        <taxon>Cucujiformia</taxon>
        <taxon>Chrysomeloidea</taxon>
        <taxon>Chrysomelidae</taxon>
        <taxon>Galerucinae</taxon>
        <taxon>Diabroticina</taxon>
        <taxon>Diabroticites</taxon>
        <taxon>Diabrotica</taxon>
    </lineage>
</organism>
<dbReference type="AlphaFoldDB" id="A0A6P7G0W4"/>
<dbReference type="RefSeq" id="XP_028142491.1">
    <property type="nucleotide sequence ID" value="XM_028286690.1"/>
</dbReference>
<dbReference type="GO" id="GO:0032222">
    <property type="term" value="P:regulation of synaptic transmission, cholinergic"/>
    <property type="evidence" value="ECO:0007669"/>
    <property type="project" value="InterPro"/>
</dbReference>
<keyword evidence="2" id="KW-0336">GPI-anchor</keyword>
<keyword evidence="8" id="KW-0449">Lipoprotein</keyword>
<dbReference type="RefSeq" id="XP_028142470.1">
    <property type="nucleotide sequence ID" value="XM_028286669.1"/>
</dbReference>
<dbReference type="GO" id="GO:0030431">
    <property type="term" value="P:sleep"/>
    <property type="evidence" value="ECO:0007669"/>
    <property type="project" value="InterPro"/>
</dbReference>
<dbReference type="GO" id="GO:0098552">
    <property type="term" value="C:side of membrane"/>
    <property type="evidence" value="ECO:0007669"/>
    <property type="project" value="UniProtKB-KW"/>
</dbReference>
<name>A0A6P7G0W4_DIAVI</name>
<keyword evidence="3 9" id="KW-0812">Transmembrane</keyword>
<keyword evidence="6 9" id="KW-0472">Membrane</keyword>
<reference evidence="11 12" key="1">
    <citation type="submission" date="2025-04" db="UniProtKB">
        <authorList>
            <consortium name="RefSeq"/>
        </authorList>
    </citation>
    <scope>IDENTIFICATION</scope>
    <source>
        <tissue evidence="11 12">Whole insect</tissue>
    </source>
</reference>
<proteinExistence type="predicted"/>
<evidence type="ECO:0000256" key="9">
    <source>
        <dbReference type="SAM" id="Phobius"/>
    </source>
</evidence>
<evidence type="ECO:0000313" key="11">
    <source>
        <dbReference type="RefSeq" id="XP_028142470.1"/>
    </source>
</evidence>
<evidence type="ECO:0000313" key="13">
    <source>
        <dbReference type="RefSeq" id="XP_028142484.1"/>
    </source>
</evidence>
<dbReference type="InterPro" id="IPR050975">
    <property type="entry name" value="Sleep_regulator"/>
</dbReference>
<evidence type="ECO:0000313" key="12">
    <source>
        <dbReference type="RefSeq" id="XP_028142476.1"/>
    </source>
</evidence>
<dbReference type="KEGG" id="dvv:114336321"/>
<dbReference type="PANTHER" id="PTHR33562">
    <property type="entry name" value="ATILLA, ISOFORM B-RELATED-RELATED"/>
    <property type="match status" value="1"/>
</dbReference>
<dbReference type="PANTHER" id="PTHR33562:SF23">
    <property type="entry name" value="PROTEIN QUIVER"/>
    <property type="match status" value="1"/>
</dbReference>
<evidence type="ECO:0000256" key="10">
    <source>
        <dbReference type="SAM" id="SignalP"/>
    </source>
</evidence>
<accession>A0A6P7G0W4</accession>